<organism evidence="2 3">
    <name type="scientific">Leishmania martiniquensis</name>
    <dbReference type="NCBI Taxonomy" id="1580590"/>
    <lineage>
        <taxon>Eukaryota</taxon>
        <taxon>Discoba</taxon>
        <taxon>Euglenozoa</taxon>
        <taxon>Kinetoplastea</taxon>
        <taxon>Metakinetoplastina</taxon>
        <taxon>Trypanosomatida</taxon>
        <taxon>Trypanosomatidae</taxon>
        <taxon>Leishmaniinae</taxon>
        <taxon>Leishmania</taxon>
    </lineage>
</organism>
<feature type="region of interest" description="Disordered" evidence="1">
    <location>
        <begin position="1541"/>
        <end position="1590"/>
    </location>
</feature>
<feature type="region of interest" description="Disordered" evidence="1">
    <location>
        <begin position="766"/>
        <end position="794"/>
    </location>
</feature>
<reference evidence="3" key="1">
    <citation type="journal article" date="2021" name="Microbiol. Resour. Announc.">
        <title>LGAAP: Leishmaniinae Genome Assembly and Annotation Pipeline.</title>
        <authorList>
            <person name="Almutairi H."/>
            <person name="Urbaniak M.D."/>
            <person name="Bates M.D."/>
            <person name="Jariyapan N."/>
            <person name="Kwakye-Nuako G."/>
            <person name="Thomaz-Soccol V."/>
            <person name="Al-Salem W.S."/>
            <person name="Dillon R.J."/>
            <person name="Bates P.A."/>
            <person name="Gatherer D."/>
        </authorList>
    </citation>
    <scope>NUCLEOTIDE SEQUENCE [LARGE SCALE GENOMIC DNA]</scope>
</reference>
<feature type="compositionally biased region" description="Polar residues" evidence="1">
    <location>
        <begin position="2197"/>
        <end position="2210"/>
    </location>
</feature>
<feature type="region of interest" description="Disordered" evidence="1">
    <location>
        <begin position="2738"/>
        <end position="2792"/>
    </location>
</feature>
<keyword evidence="3" id="KW-1185">Reference proteome</keyword>
<feature type="compositionally biased region" description="Low complexity" evidence="1">
    <location>
        <begin position="2837"/>
        <end position="2847"/>
    </location>
</feature>
<feature type="compositionally biased region" description="Polar residues" evidence="1">
    <location>
        <begin position="1932"/>
        <end position="1955"/>
    </location>
</feature>
<feature type="compositionally biased region" description="Polar residues" evidence="1">
    <location>
        <begin position="2462"/>
        <end position="2471"/>
    </location>
</feature>
<feature type="compositionally biased region" description="Basic and acidic residues" evidence="1">
    <location>
        <begin position="4564"/>
        <end position="4586"/>
    </location>
</feature>
<feature type="compositionally biased region" description="Low complexity" evidence="1">
    <location>
        <begin position="2770"/>
        <end position="2785"/>
    </location>
</feature>
<feature type="compositionally biased region" description="Low complexity" evidence="1">
    <location>
        <begin position="4891"/>
        <end position="4917"/>
    </location>
</feature>
<dbReference type="GeneID" id="92517496"/>
<feature type="region of interest" description="Disordered" evidence="1">
    <location>
        <begin position="3055"/>
        <end position="3082"/>
    </location>
</feature>
<feature type="region of interest" description="Disordered" evidence="1">
    <location>
        <begin position="4554"/>
        <end position="4628"/>
    </location>
</feature>
<evidence type="ECO:0000313" key="3">
    <source>
        <dbReference type="Proteomes" id="UP000673552"/>
    </source>
</evidence>
<dbReference type="Proteomes" id="UP000673552">
    <property type="component" value="Unassembled WGS sequence"/>
</dbReference>
<dbReference type="KEGG" id="lmat:92517496"/>
<feature type="compositionally biased region" description="Low complexity" evidence="1">
    <location>
        <begin position="3192"/>
        <end position="3201"/>
    </location>
</feature>
<feature type="compositionally biased region" description="Polar residues" evidence="1">
    <location>
        <begin position="3283"/>
        <end position="3301"/>
    </location>
</feature>
<feature type="compositionally biased region" description="Basic and acidic residues" evidence="1">
    <location>
        <begin position="1555"/>
        <end position="1566"/>
    </location>
</feature>
<feature type="region of interest" description="Disordered" evidence="1">
    <location>
        <begin position="2815"/>
        <end position="2847"/>
    </location>
</feature>
<evidence type="ECO:0008006" key="4">
    <source>
        <dbReference type="Google" id="ProtNLM"/>
    </source>
</evidence>
<protein>
    <recommendedName>
        <fullName evidence="4">Chorein N-terminal domain-containing protein</fullName>
    </recommendedName>
</protein>
<feature type="region of interest" description="Disordered" evidence="1">
    <location>
        <begin position="2183"/>
        <end position="2244"/>
    </location>
</feature>
<gene>
    <name evidence="2" type="ORF">LSCM1_07619</name>
</gene>
<reference evidence="3" key="2">
    <citation type="journal article" date="2021" name="Sci. Data">
        <title>Chromosome-scale genome sequencing, assembly and annotation of six genomes from subfamily Leishmaniinae.</title>
        <authorList>
            <person name="Almutairi H."/>
            <person name="Urbaniak M.D."/>
            <person name="Bates M.D."/>
            <person name="Jariyapan N."/>
            <person name="Kwakye-Nuako G."/>
            <person name="Thomaz Soccol V."/>
            <person name="Al-Salem W.S."/>
            <person name="Dillon R.J."/>
            <person name="Bates P.A."/>
            <person name="Gatherer D."/>
        </authorList>
    </citation>
    <scope>NUCLEOTIDE SEQUENCE [LARGE SCALE GENOMIC DNA]</scope>
</reference>
<evidence type="ECO:0000313" key="2">
    <source>
        <dbReference type="EMBL" id="KAG5485533.1"/>
    </source>
</evidence>
<comment type="caution">
    <text evidence="2">The sequence shown here is derived from an EMBL/GenBank/DDBJ whole genome shotgun (WGS) entry which is preliminary data.</text>
</comment>
<dbReference type="RefSeq" id="XP_067180829.1">
    <property type="nucleotide sequence ID" value="XM_067324984.1"/>
</dbReference>
<feature type="compositionally biased region" description="Acidic residues" evidence="1">
    <location>
        <begin position="4918"/>
        <end position="4929"/>
    </location>
</feature>
<feature type="region of interest" description="Disordered" evidence="1">
    <location>
        <begin position="1878"/>
        <end position="1898"/>
    </location>
</feature>
<dbReference type="EMBL" id="JAFEUZ010000009">
    <property type="protein sequence ID" value="KAG5485533.1"/>
    <property type="molecule type" value="Genomic_DNA"/>
</dbReference>
<accession>A0A836HZX9</accession>
<feature type="region of interest" description="Disordered" evidence="1">
    <location>
        <begin position="2523"/>
        <end position="2544"/>
    </location>
</feature>
<feature type="region of interest" description="Disordered" evidence="1">
    <location>
        <begin position="4891"/>
        <end position="4929"/>
    </location>
</feature>
<feature type="region of interest" description="Disordered" evidence="1">
    <location>
        <begin position="2453"/>
        <end position="2504"/>
    </location>
</feature>
<feature type="compositionally biased region" description="Polar residues" evidence="1">
    <location>
        <begin position="4534"/>
        <end position="4546"/>
    </location>
</feature>
<feature type="region of interest" description="Disordered" evidence="1">
    <location>
        <begin position="4265"/>
        <end position="4338"/>
    </location>
</feature>
<sequence length="4929" mass="526065">MACWNSARECLFDFQQTKRRPQESAYVQYLRYRYVNEKKSREAAFLALHPSAHLPVEIGLTIECKELAAAVDSDMRAAINQVYLGATMSKDQLRVQICVATATVVVEGEEENPVLAIASSDTTGVSITASKVGHTPASGKFVVEEVVACLGVSCQELLITKAVSYILAARPFLRQDLSGVASDAASARNEDRAKTMQQQQLFSSFDVAVKSIAGKAEDLCLHAQHIQLALVPSRPIVAEIQEVGAAVNGASLLHMCSIAATRTVNGEGTHIELRTVSASISTNVEGFEYVKLRLASVKQWWASSASSHVSGLQTKSAAKAEQDAPPKKLQVSVVLGFEFIEYGALAFETFSIRSTFGDGWYSHLSAAAGTTEGWCHSVPPRPHDPFIDIQLWAGAFLAYSPFAGSIDDNGIAFTCNFNHVTVSLGDALISTLESLYDTIVVALYTSEDRHVYLSEREKFTAPYISGFFTGSHMRLLLDSNGGGLASLPGYADAAIPGSTDGRYSGAAPPPPLTLEFLSEGCLHVSLQRYCDKRMDIQVVLQKSVNAYLLGAPAHIPLFVPRAEMRAEVDLHLCLPSGADLPIFPYSRLGVAMKVSNVALVAHIPTLVVAWSHFNTPSLPLCRLRNIGSRLHFSSRPSRPGATLAPRSPASASVEALGATAFARISHLSENGVRSASASLPARMPCPLYSAPVFPSDMRLSIEVAESELYYPWGEGSVAPLYLRAEVPKCEVVMLSRDACLEVTVRGCMAMPRVRATLPTLSCAMSEMAAQRTETDAPTESRDDESSDGARPWATLKGHSTHVDASDEPRVPLQHVASAQAAFPDEESFTAPQHGASSPPASSVMQVRIMYTMDSRLPFKLESPEESLRVSLTAPAVAGSGKLPGPLHASLRSPAEVAAWMTFFTFFNATNTVPLSMSSRTATASATFASAGKDNGGEVGNSIPTATEHSPRRLITSLHTSPIVLHLPFAAVAAVLWDGMEFVASPGYSALRIPKMDVLVHEQLLCSAAAGVMASMQQLAALRDNGYAVLSLRSRSNSSADSIGEAKVMPAILLESHATGPSVMDVRWRLVLPSMAGQLGAVTTLVQLQQCSTVAAVNAVFVARSAQAALLKAVTLQESQRRHLRYACCLESIGNCVNSSNASSDDADAQAQLLPLLSRPLAIHLHSCCFTFEWKSGLQRNLRAGVTVALANARCNDYDAHSHFLSNQATDNSYSASRHGPQRCPLPASVPLLMEVEAVEAYVWWTAAERASTTEAAVSKDAVPLGEPRLASTQHPNLPPLTACMPLLLYPFQVRTRIDTAATASGIRVSVGREDARLAAGDEEPAMSLAATGGEDTTAIAVPHSPLLSMASLHTMSSATCGSSSSATVSAAPSAIMPRMRSTEEPPAPVFEVTPIHVVLNTSAYVVLSEMLLRKVQGARAATEAGAQGPVVEAAPPALRGIAAVTQYYLTHRVVGPPTTVRDSAATCSASASSPLVPLAYSKHAPSSCTSNVSNSYGGSWGWHAPSSLIGAQALHAGTLYVFYYNIALQQCVRVEKRSPASWHFEEEQSNSDNSGRGEDEGMHEESLDAVGGTAGGEQRSGPISPAPLSSRHAMDRLSTLPTLAAHEVPVELGERGVGEGPQNSPSPPTADEHMLRGPHERLCSSAHVTIAVPTVWPQATTPPRLQVRMTVAEVCLRLVYYHDAEASPAATSEEHAFWQRYAAVHAASRRAAAATPASATMAQTPCLMAFLTTTVAPLRSLRSAVENVSTNSASTVRRRARSVSPLSHTRTLLQAAQPPAPLASARQQLLVPTAMLEEACVDALCIRLSGITLSSFTDARSVQLDSCVCTSVKRPSRPLLSMTQVELYVPSSAVTYSSAAEAAKTVARDLQGSAWVTEAARGTKSAPEVESVGASPTISRQDASASASLWTPVLPQPWPQHSEPKRHAVRSDSANSPSAATVPRATSASTDTQNHNGGGDSRQEVVMQGEVGCRVETLTVDLSAAALRAWLGCLVELPIAALRAAAEEKEKRLDAEAPRPDHAGTVDVATVPADSSSEAAAVPALSPVQWRPGSGLRVHEIHEAFWNLEDDITLSRDGLVLFFTNRETNYLTVYLNGHDIALDPSLLLRPAGLQRVVMVVQGGLTVRFVGSGRVRLPLALWSSSLVETASNVGVEAVLLPFMAIGEGSYLECSQVRLGFTEPAAGSSAGGDKGGAMTASTRRPVPNSSVFTVKPSAGVHTTEGGEVASAAASPPPRPFSQEGPHQSKLVHRNVHLHLPHVSVIIEPRHESRQLHIRTAVESWMSLCNGRLLRDDVQCAGFMVASESVYDAVTTTARTTVLAPVDVSICSSNGRHHAVSLGAVEVDLGRADLLIMSTYAGELQALRSYVKYLAHSKAEKAFVEVIEATVAWKASASTTNHTGTHGEEEEQQGSELYCNDGDVSDKGEGQGMPEGLINGAGGGSARERVTAALPPSRAECARVSHTSDLSADTTRTEGVRDGPKFIDRPLSSSAEPTSECWRHSSYPVTPQDSAARRCAETTLLRQAGEGSEVQEETCSRPVEGEDETHLIPGADARRQQQQQQLQLQRRSRQRRLIERQQSRGFSCAVFTPSVEVIFSDHRYPLVQVRVEDVMVRRTSASALASTSLVRCQGASVRVHGRGRWDMLLKPSSALTWSLTQTVSRHSSNRHASLVVEGVQWQCSHRIVTKLLYMNRQFGILATSLRQRLTIAAAAVAEAGAAAAPAPVVDVAMAPVMPTGTGIESLGRGSRSDASTDSTSVSSDDKDSGPEDGTGSRSSSRQSQASTATFSGTGAPLTVAAAPSSASLLTAAADDPRAASVAPSEGGGYRRLSVAGDTGTPMRTASTSSTMATHRLLNNFSRTIFAGICEREAAASVPSTAMPGVPSTAPKSAGPLSSGSTASAAAVRMLWRCHELYRLPPASTTDIFISYRRASSLMLTFFTVDCVQWDGASGVWALNAKGETALAENAIMNAARPKTQVPPTVRPQQPGNASGPSSYCVFGTTSAATGNWLAFTALQYGVARPLTLRTSAFRETAAAAALTPALALASSQHLTSNTFLRPSPPTTAGPWASSAAVGTSGDSGDDVGEGGLKVLSYSLALTCGDMEDLGTSRYPIVLAREEGDDKSSVPVTHQQQPPRRYGRRWSFSASSAVASVPLSCNASSPSVASLAKGGAGPDGSSPKDVASKMVRKESSSSSSGGSASHRTASDFAPAAREGPPQHRPCGPHDLLPVRHGAASARLHTDHRPRDNASSSATGGQRAAAQWRGRSLNHNIAHGPPTVHRQPPQSSYAGPTAAASGQDTQRGGGDLLVVCLQARSSLFNETGCTLQLLSSPEPLPVPSSAADAAHLAATVPPGWQLPLDEEDVHKEVVLRACCPSTRWLPSPAAPNATPVLRWYETRVVLGQIESGRFLSFRRVNGEADAARSMDKATGVTAAEDSASFVRDRAVSNHFGDDQDGRVLLLFVIHTYSADGVVQHISLYPRLTLVNHLGLSARVVVFQQDLLAGPQTLDEAMLVARWTAPLVGRGRHDRQRFYRSLVALGAHDALPHQHALPLHLCTYSSNLVVGLSFTQSTGDAFFTADLDPVITNLRDAVDHHPRLLQLRDSHGRAFYVQVSVMPRTVVLSVALWVYNLTEYPLLLSDSIARRRLSPGQNITSGIIPSQGEPFLIGCQLADFTEGFFAIGMDGGWSGAVPINVGTSGVLTSSLPRLGITRSCNYSILFPNAQEGRPMVIQITPRWVFYNNTSKRLRLHFRFPGLEKAMRQAEKRRRQLLMREAGATATERAREAAAAPFAAAAAEAGPQATRRRLLLEAEDTVGALSSIAAVQLNPGDYHVSCIGPIEGNRFRVQEVLEGALPTIASITGAGRVEHCDMASYYESQHTPYMDVDRPGEATFNLWAAPRALGKQVAVSYGSNLVAQRPSAPHPTELEPHDMYERDAVITGRIAVAVQSADNVLTVLLQPIQGTKILVQNRTASHTVMVRQQGSRRRNRIPPRQNRFFLWEDAREEHAIRVHILGYKGRWFDVDFSAGECRVTRHVDVDAAAAAEALSHARQLHPHPTQVKSESKLKGRIGAAADFSFYVRSYTNTDKTRVTILVTESPVPVYAAIDSWRTSQVVSLRMTMMQLSWMQEISTYVTGVAKWAAPFTIEDGDETADDDPPGAAIALSEGMSCGGDAAAVSADGAPMPPSERTLRRRGTTVRASVAPAPPSSVTTAVLFSIILEGVQLERLSTEDNENFYVAMHQMQWIDEKLKTVFVYRARPRLPPIMAMQQGPDTSQGSAGAAEATPRSFASPFPPSAAKEGVHDHTGGSTRRRQSHRTGSPAVSATTAAAAAAKRNDDSSGRCAAHLAPFTATANRLLSTALGRSEALLLCMEKQNDVELSYSLIKYADGVMRYTELRFVVTPLVVQLTDFLLVDMIQEVRRIQAPLGLRKQPAASQTTTTAPLVLTVSSLRQQQQQQRQTLWRSSRDEDADSAEMVVVPSEDPISFPLAPFFARRRSQSSSSSSVVVVDGEADAEVQLPEHSALAALPAPQHRSPNGSAGSEDAVQQNLEQAGPPLQQVSKGRSCDSARSSEEAHHLAGEGRNPERGVPTPAQPSRHRSSPSRAPKAANTVAVPPPPQQQQQGSDGTTAGFLSQAVFLQRLVQEVRARLEQQEMGVMAGSVAALTARGEERLRFGNGQLSLLPGGIAGTSAETPHLQRLLGATSTAVRHHQRALQRGGPGSGLVWASTVNADRKRVVADLSGSGSRAPGDGGAGTLGSGAAAANHGASNVSTASFMFIERLEVQRVTLYVTFARHSPDPLRPLLGAYAWMLPSQLRQREFYLPAWTLTRQVETPSSLRARLVRWGMQSLREQWTKVTKLGTLLDALRFWQHRALPLHGAPRPLTLSAVQRQQQQGGAGTGQTLAAFAPCVSSGGEESSSDTDDGSADA</sequence>
<feature type="region of interest" description="Disordered" evidence="1">
    <location>
        <begin position="4457"/>
        <end position="4477"/>
    </location>
</feature>
<evidence type="ECO:0000256" key="1">
    <source>
        <dbReference type="SAM" id="MobiDB-lite"/>
    </source>
</evidence>
<dbReference type="OrthoDB" id="428159at2759"/>
<feature type="region of interest" description="Disordered" evidence="1">
    <location>
        <begin position="3160"/>
        <end position="3301"/>
    </location>
</feature>
<feature type="region of interest" description="Disordered" evidence="1">
    <location>
        <begin position="1613"/>
        <end position="1635"/>
    </location>
</feature>
<feature type="region of interest" description="Disordered" evidence="1">
    <location>
        <begin position="1912"/>
        <end position="1963"/>
    </location>
</feature>
<feature type="compositionally biased region" description="Basic and acidic residues" evidence="1">
    <location>
        <begin position="2472"/>
        <end position="2485"/>
    </location>
</feature>
<feature type="compositionally biased region" description="Low complexity" evidence="1">
    <location>
        <begin position="3069"/>
        <end position="3079"/>
    </location>
</feature>
<feature type="region of interest" description="Disordered" evidence="1">
    <location>
        <begin position="4527"/>
        <end position="4546"/>
    </location>
</feature>
<feature type="region of interest" description="Disordered" evidence="1">
    <location>
        <begin position="3120"/>
        <end position="3140"/>
    </location>
</feature>
<name>A0A836HZX9_9TRYP</name>
<proteinExistence type="predicted"/>
<feature type="region of interest" description="Disordered" evidence="1">
    <location>
        <begin position="2394"/>
        <end position="2415"/>
    </location>
</feature>
<feature type="compositionally biased region" description="Low complexity" evidence="1">
    <location>
        <begin position="2749"/>
        <end position="2759"/>
    </location>
</feature>